<evidence type="ECO:0000313" key="2">
    <source>
        <dbReference type="Proteomes" id="UP001149140"/>
    </source>
</evidence>
<gene>
    <name evidence="1" type="ORF">OM076_10500</name>
</gene>
<keyword evidence="2" id="KW-1185">Reference proteome</keyword>
<organism evidence="1 2">
    <name type="scientific">Solirubrobacter ginsenosidimutans</name>
    <dbReference type="NCBI Taxonomy" id="490573"/>
    <lineage>
        <taxon>Bacteria</taxon>
        <taxon>Bacillati</taxon>
        <taxon>Actinomycetota</taxon>
        <taxon>Thermoleophilia</taxon>
        <taxon>Solirubrobacterales</taxon>
        <taxon>Solirubrobacteraceae</taxon>
        <taxon>Solirubrobacter</taxon>
    </lineage>
</organism>
<dbReference type="AlphaFoldDB" id="A0A9X3RZ95"/>
<dbReference type="SUPFAM" id="SSF49373">
    <property type="entry name" value="Invasin/intimin cell-adhesion fragments"/>
    <property type="match status" value="1"/>
</dbReference>
<protein>
    <recommendedName>
        <fullName evidence="3">DUF11 domain-containing protein</fullName>
    </recommendedName>
</protein>
<comment type="caution">
    <text evidence="1">The sequence shown here is derived from an EMBL/GenBank/DDBJ whole genome shotgun (WGS) entry which is preliminary data.</text>
</comment>
<evidence type="ECO:0000313" key="1">
    <source>
        <dbReference type="EMBL" id="MDA0160695.1"/>
    </source>
</evidence>
<name>A0A9X3RZ95_9ACTN</name>
<dbReference type="RefSeq" id="WP_270039672.1">
    <property type="nucleotide sequence ID" value="NZ_JAPDOD010000006.1"/>
</dbReference>
<reference evidence="1" key="1">
    <citation type="submission" date="2022-10" db="EMBL/GenBank/DDBJ databases">
        <title>The WGS of Solirubrobacter ginsenosidimutans DSM 21036.</title>
        <authorList>
            <person name="Jiang Z."/>
        </authorList>
    </citation>
    <scope>NUCLEOTIDE SEQUENCE</scope>
    <source>
        <strain evidence="1">DSM 21036</strain>
    </source>
</reference>
<accession>A0A9X3RZ95</accession>
<proteinExistence type="predicted"/>
<dbReference type="EMBL" id="JAPDOD010000006">
    <property type="protein sequence ID" value="MDA0160695.1"/>
    <property type="molecule type" value="Genomic_DNA"/>
</dbReference>
<dbReference type="InterPro" id="IPR008964">
    <property type="entry name" value="Invasin/intimin_cell_adhesion"/>
</dbReference>
<evidence type="ECO:0008006" key="3">
    <source>
        <dbReference type="Google" id="ProtNLM"/>
    </source>
</evidence>
<sequence length="297" mass="30820">MTIAQGLDLLSNTAERQVGRVTTPINVTLGVTDAVVRVAASGVLHDAVVDHTADDSKTLGTTVIVKPGIDVTKTGSIVNGVAPQDVTYTFTVKNVSVPPLPLDNVTVSDSLCPNVTGPAAGGDANGDHRLDANETWVYTCTMNHPVAGQYDNVVTSCAELILNGKTDKVCDQAPFSVVLTAPPLAAPVPQGAVKPVAVNQAPCTMARVNSTTVRAGQLNTIRVRVRNVDAGSKVTLTLPGGKKYTAKTDKTGLATFRVRPTKSGTAKVTAAECSDTESLSVKAARKVVAQKKPRVTG</sequence>
<dbReference type="Proteomes" id="UP001149140">
    <property type="component" value="Unassembled WGS sequence"/>
</dbReference>